<feature type="region of interest" description="Disordered" evidence="3">
    <location>
        <begin position="350"/>
        <end position="390"/>
    </location>
</feature>
<organism evidence="6 8">
    <name type="scientific">Dracunculus medinensis</name>
    <name type="common">Guinea worm</name>
    <dbReference type="NCBI Taxonomy" id="318479"/>
    <lineage>
        <taxon>Eukaryota</taxon>
        <taxon>Metazoa</taxon>
        <taxon>Ecdysozoa</taxon>
        <taxon>Nematoda</taxon>
        <taxon>Chromadorea</taxon>
        <taxon>Rhabditida</taxon>
        <taxon>Spirurina</taxon>
        <taxon>Dracunculoidea</taxon>
        <taxon>Dracunculidae</taxon>
        <taxon>Dracunculus</taxon>
    </lineage>
</organism>
<evidence type="ECO:0000313" key="8">
    <source>
        <dbReference type="WBParaSite" id="DME_0000675001-mRNA-1"/>
    </source>
</evidence>
<dbReference type="OrthoDB" id="10035579at2759"/>
<dbReference type="AlphaFoldDB" id="A0A0N4UGW1"/>
<dbReference type="InterPro" id="IPR033482">
    <property type="entry name" value="EMSY"/>
</dbReference>
<dbReference type="InterPro" id="IPR005491">
    <property type="entry name" value="ENT_dom"/>
</dbReference>
<dbReference type="PANTHER" id="PTHR16500">
    <property type="entry name" value="BRCA2-INTERACTING TRANSCRIPTIONAL REPRESSOR EMSY"/>
    <property type="match status" value="1"/>
</dbReference>
<dbReference type="Proteomes" id="UP000038040">
    <property type="component" value="Unplaced"/>
</dbReference>
<dbReference type="STRING" id="318479.A0A0N4UGW1"/>
<evidence type="ECO:0000313" key="6">
    <source>
        <dbReference type="Proteomes" id="UP000038040"/>
    </source>
</evidence>
<dbReference type="PANTHER" id="PTHR16500:SF3">
    <property type="entry name" value="BRCA2-INTERACTING TRANSCRIPTIONAL REPRESSOR EMSY"/>
    <property type="match status" value="1"/>
</dbReference>
<dbReference type="SMART" id="SM01191">
    <property type="entry name" value="ENT"/>
    <property type="match status" value="1"/>
</dbReference>
<evidence type="ECO:0000259" key="4">
    <source>
        <dbReference type="PROSITE" id="PS51138"/>
    </source>
</evidence>
<protein>
    <submittedName>
        <fullName evidence="8">ENT domain-containing protein</fullName>
    </submittedName>
</protein>
<name>A0A0N4UGW1_DRAME</name>
<dbReference type="Proteomes" id="UP000274756">
    <property type="component" value="Unassembled WGS sequence"/>
</dbReference>
<feature type="region of interest" description="Disordered" evidence="3">
    <location>
        <begin position="459"/>
        <end position="478"/>
    </location>
</feature>
<evidence type="ECO:0000256" key="3">
    <source>
        <dbReference type="SAM" id="MobiDB-lite"/>
    </source>
</evidence>
<feature type="compositionally biased region" description="Polar residues" evidence="3">
    <location>
        <begin position="459"/>
        <end position="476"/>
    </location>
</feature>
<keyword evidence="7" id="KW-1185">Reference proteome</keyword>
<feature type="compositionally biased region" description="Polar residues" evidence="3">
    <location>
        <begin position="375"/>
        <end position="390"/>
    </location>
</feature>
<evidence type="ECO:0000313" key="7">
    <source>
        <dbReference type="Proteomes" id="UP000274756"/>
    </source>
</evidence>
<comment type="subcellular location">
    <subcellularLocation>
        <location evidence="1">Nucleus</location>
    </subcellularLocation>
</comment>
<feature type="region of interest" description="Disordered" evidence="3">
    <location>
        <begin position="277"/>
        <end position="301"/>
    </location>
</feature>
<sequence length="706" mass="79177">MNSKKIDEKDALDSEKIASDEIDGQLPGSSHLGDCSFDDEDYYYLLHVLESEAFGAVVRAMRAQGMLTEYKLKLLEHLKGALFISDEEYDAEFRLAANSDLLHQIASKLNPCYDTYTEWGIAAADPDQRIFSEAKRNSAEISFKFADELLNLAIAHNGSLKESDPSLADIVDLPKAPYVPEKLREFLRYTEIESQRCTYDEILQLQKAKSKTISKTENKAVKRNRNMQNTKDVQKAIADEPVFSKQSCGSNWIKNVEESDESHFNLHHAKVTKLNATKGEEKIVRSSRKRPKSNSPNIISTYNNDFCEKEAVKLHGEERLKRSNSKESVKKSRDDTFVCARALPFIFETAIPGQKSKPPRGNPDKRSMRRASPPLNASSQVPPTTSANITNAARTVDVSISKPVVQAISMRGVPLSPSIPIFVQNSYSHQSGNDVNKFDFLKILNPENISVLKRSRISSFSSNDQRSTDHYYQSVPNVIGSRERSSLSKYSTSSSHSSPAVPSKLYYGNIPHANCASTATPNHRHTSFGGLDYVVNTSQNVRTNEPRYIPSYEYRPSSSSISCKSIRRTTTAGRSFRSSLQTSTSTCAGESYHESTHAMAYADVIRPHRDRSNINHERNIIEHGNISDDHHKALFRPDEICTRLTLPGDQIFVDVGNVSNSVKNENIASVNRPILAEEMRLECDEVMVPEQRYALDSRESSMISEI</sequence>
<accession>A0A0N4UGW1</accession>
<feature type="domain" description="ENT" evidence="4">
    <location>
        <begin position="42"/>
        <end position="127"/>
    </location>
</feature>
<reference evidence="8" key="1">
    <citation type="submission" date="2017-02" db="UniProtKB">
        <authorList>
            <consortium name="WormBaseParasite"/>
        </authorList>
    </citation>
    <scope>IDENTIFICATION</scope>
</reference>
<keyword evidence="2" id="KW-0539">Nucleus</keyword>
<dbReference type="Gene3D" id="1.10.1240.40">
    <property type="entry name" value="ENT domain"/>
    <property type="match status" value="1"/>
</dbReference>
<dbReference type="InterPro" id="IPR036142">
    <property type="entry name" value="ENT_dom-like_sf"/>
</dbReference>
<dbReference type="SUPFAM" id="SSF158639">
    <property type="entry name" value="ENT-like"/>
    <property type="match status" value="1"/>
</dbReference>
<reference evidence="5 7" key="2">
    <citation type="submission" date="2018-11" db="EMBL/GenBank/DDBJ databases">
        <authorList>
            <consortium name="Pathogen Informatics"/>
        </authorList>
    </citation>
    <scope>NUCLEOTIDE SEQUENCE [LARGE SCALE GENOMIC DNA]</scope>
</reference>
<gene>
    <name evidence="5" type="ORF">DME_LOCUS1364</name>
</gene>
<dbReference type="GO" id="GO:0006355">
    <property type="term" value="P:regulation of DNA-templated transcription"/>
    <property type="evidence" value="ECO:0007669"/>
    <property type="project" value="InterPro"/>
</dbReference>
<dbReference type="GO" id="GO:0005654">
    <property type="term" value="C:nucleoplasm"/>
    <property type="evidence" value="ECO:0007669"/>
    <property type="project" value="TreeGrafter"/>
</dbReference>
<dbReference type="PROSITE" id="PS51138">
    <property type="entry name" value="ENT"/>
    <property type="match status" value="1"/>
</dbReference>
<proteinExistence type="predicted"/>
<evidence type="ECO:0000256" key="2">
    <source>
        <dbReference type="ARBA" id="ARBA00023242"/>
    </source>
</evidence>
<evidence type="ECO:0000313" key="5">
    <source>
        <dbReference type="EMBL" id="VDN51391.1"/>
    </source>
</evidence>
<dbReference type="EMBL" id="UYYG01000019">
    <property type="protein sequence ID" value="VDN51391.1"/>
    <property type="molecule type" value="Genomic_DNA"/>
</dbReference>
<dbReference type="WBParaSite" id="DME_0000675001-mRNA-1">
    <property type="protein sequence ID" value="DME_0000675001-mRNA-1"/>
    <property type="gene ID" value="DME_0000675001"/>
</dbReference>
<evidence type="ECO:0000256" key="1">
    <source>
        <dbReference type="ARBA" id="ARBA00004123"/>
    </source>
</evidence>
<dbReference type="Pfam" id="PF03735">
    <property type="entry name" value="ENT"/>
    <property type="match status" value="1"/>
</dbReference>